<dbReference type="PANTHER" id="PTHR47505">
    <property type="entry name" value="DNA UTILIZATION PROTEIN YHGH"/>
    <property type="match status" value="1"/>
</dbReference>
<gene>
    <name evidence="3" type="ORF">CRYO30217_02876</name>
</gene>
<evidence type="ECO:0000313" key="3">
    <source>
        <dbReference type="EMBL" id="CAG5085767.1"/>
    </source>
</evidence>
<dbReference type="InterPro" id="IPR000836">
    <property type="entry name" value="PRTase_dom"/>
</dbReference>
<dbReference type="Gene3D" id="3.40.50.2020">
    <property type="match status" value="1"/>
</dbReference>
<dbReference type="Pfam" id="PF00156">
    <property type="entry name" value="Pribosyltran"/>
    <property type="match status" value="1"/>
</dbReference>
<sequence length="226" mass="25374">MLNDLVSLFYPRNCVCCHQTLNKGEQDCCVMCLTELPRTNFSNFDDNPVAKLFWGRIELTFGFSVYHFEKGGKLQSLMHSLKYKGKTQIGEFLGRAIGNELNNSGKASKIDLILPIPLHPKKERLRGYNQSDYLAKGIHEVTAIPYASNVVRRTMHTTSQTRKAKFDRWKNVSSIFEIHKPEQVNGKRILVVDDVTTTGSTLESCARELLNHQAAAVAVTVVASSV</sequence>
<organism evidence="3 4">
    <name type="scientific">Parvicella tangerina</name>
    <dbReference type="NCBI Taxonomy" id="2829795"/>
    <lineage>
        <taxon>Bacteria</taxon>
        <taxon>Pseudomonadati</taxon>
        <taxon>Bacteroidota</taxon>
        <taxon>Flavobacteriia</taxon>
        <taxon>Flavobacteriales</taxon>
        <taxon>Parvicellaceae</taxon>
        <taxon>Parvicella</taxon>
    </lineage>
</organism>
<dbReference type="KEGG" id="ptan:CRYO30217_02876"/>
<dbReference type="PANTHER" id="PTHR47505:SF1">
    <property type="entry name" value="DNA UTILIZATION PROTEIN YHGH"/>
    <property type="match status" value="1"/>
</dbReference>
<dbReference type="Proteomes" id="UP000683507">
    <property type="component" value="Chromosome"/>
</dbReference>
<dbReference type="SUPFAM" id="SSF53271">
    <property type="entry name" value="PRTase-like"/>
    <property type="match status" value="1"/>
</dbReference>
<evidence type="ECO:0000256" key="1">
    <source>
        <dbReference type="ARBA" id="ARBA00008007"/>
    </source>
</evidence>
<protein>
    <recommendedName>
        <fullName evidence="2">Phosphoribosyltransferase domain-containing protein</fullName>
    </recommendedName>
</protein>
<name>A0A916JPI5_9FLAO</name>
<feature type="domain" description="Phosphoribosyltransferase" evidence="2">
    <location>
        <begin position="152"/>
        <end position="223"/>
    </location>
</feature>
<dbReference type="CDD" id="cd06223">
    <property type="entry name" value="PRTases_typeI"/>
    <property type="match status" value="1"/>
</dbReference>
<dbReference type="InterPro" id="IPR029057">
    <property type="entry name" value="PRTase-like"/>
</dbReference>
<proteinExistence type="inferred from homology"/>
<keyword evidence="4" id="KW-1185">Reference proteome</keyword>
<evidence type="ECO:0000313" key="4">
    <source>
        <dbReference type="Proteomes" id="UP000683507"/>
    </source>
</evidence>
<accession>A0A916JPI5</accession>
<dbReference type="EMBL" id="OU015584">
    <property type="protein sequence ID" value="CAG5085767.1"/>
    <property type="molecule type" value="Genomic_DNA"/>
</dbReference>
<reference evidence="3" key="1">
    <citation type="submission" date="2021-04" db="EMBL/GenBank/DDBJ databases">
        <authorList>
            <person name="Rodrigo-Torres L."/>
            <person name="Arahal R. D."/>
            <person name="Lucena T."/>
        </authorList>
    </citation>
    <scope>NUCLEOTIDE SEQUENCE</scope>
    <source>
        <strain evidence="3">AS29M-1</strain>
    </source>
</reference>
<comment type="similarity">
    <text evidence="1">Belongs to the ComF/GntX family.</text>
</comment>
<dbReference type="InterPro" id="IPR051910">
    <property type="entry name" value="ComF/GntX_DNA_util-trans"/>
</dbReference>
<dbReference type="AlphaFoldDB" id="A0A916JPI5"/>
<evidence type="ECO:0000259" key="2">
    <source>
        <dbReference type="Pfam" id="PF00156"/>
    </source>
</evidence>